<keyword evidence="3" id="KW-0862">Zinc</keyword>
<dbReference type="STRING" id="420778.A0A1S8BA88"/>
<dbReference type="PROSITE" id="PS01360">
    <property type="entry name" value="ZF_MYND_1"/>
    <property type="match status" value="1"/>
</dbReference>
<dbReference type="PROSITE" id="PS50865">
    <property type="entry name" value="ZF_MYND_2"/>
    <property type="match status" value="1"/>
</dbReference>
<dbReference type="AlphaFoldDB" id="A0A1S8BA88"/>
<protein>
    <recommendedName>
        <fullName evidence="5">MYND-type domain-containing protein</fullName>
    </recommendedName>
</protein>
<evidence type="ECO:0000256" key="4">
    <source>
        <dbReference type="PROSITE-ProRule" id="PRU00134"/>
    </source>
</evidence>
<dbReference type="GO" id="GO:0008270">
    <property type="term" value="F:zinc ion binding"/>
    <property type="evidence" value="ECO:0007669"/>
    <property type="project" value="UniProtKB-KW"/>
</dbReference>
<feature type="domain" description="MYND-type" evidence="5">
    <location>
        <begin position="5"/>
        <end position="41"/>
    </location>
</feature>
<evidence type="ECO:0000256" key="2">
    <source>
        <dbReference type="ARBA" id="ARBA00022771"/>
    </source>
</evidence>
<keyword evidence="2 4" id="KW-0863">Zinc-finger</keyword>
<name>A0A1S8BA88_9PEZI</name>
<dbReference type="Pfam" id="PF01753">
    <property type="entry name" value="zf-MYND"/>
    <property type="match status" value="1"/>
</dbReference>
<dbReference type="OrthoDB" id="437457at2759"/>
<evidence type="ECO:0000259" key="5">
    <source>
        <dbReference type="PROSITE" id="PS50865"/>
    </source>
</evidence>
<dbReference type="Proteomes" id="UP000190776">
    <property type="component" value="Unassembled WGS sequence"/>
</dbReference>
<organism evidence="6 7">
    <name type="scientific">Diplodia seriata</name>
    <dbReference type="NCBI Taxonomy" id="420778"/>
    <lineage>
        <taxon>Eukaryota</taxon>
        <taxon>Fungi</taxon>
        <taxon>Dikarya</taxon>
        <taxon>Ascomycota</taxon>
        <taxon>Pezizomycotina</taxon>
        <taxon>Dothideomycetes</taxon>
        <taxon>Dothideomycetes incertae sedis</taxon>
        <taxon>Botryosphaeriales</taxon>
        <taxon>Botryosphaeriaceae</taxon>
        <taxon>Diplodia</taxon>
    </lineage>
</organism>
<dbReference type="EMBL" id="MSZU01000095">
    <property type="protein sequence ID" value="OMP84306.1"/>
    <property type="molecule type" value="Genomic_DNA"/>
</dbReference>
<dbReference type="InterPro" id="IPR002893">
    <property type="entry name" value="Znf_MYND"/>
</dbReference>
<keyword evidence="1" id="KW-0479">Metal-binding</keyword>
<gene>
    <name evidence="6" type="ORF">BK809_0000313</name>
</gene>
<evidence type="ECO:0000313" key="6">
    <source>
        <dbReference type="EMBL" id="OMP84306.1"/>
    </source>
</evidence>
<evidence type="ECO:0000313" key="7">
    <source>
        <dbReference type="Proteomes" id="UP000190776"/>
    </source>
</evidence>
<evidence type="ECO:0000256" key="1">
    <source>
        <dbReference type="ARBA" id="ARBA00022723"/>
    </source>
</evidence>
<proteinExistence type="predicted"/>
<comment type="caution">
    <text evidence="6">The sequence shown here is derived from an EMBL/GenBank/DDBJ whole genome shotgun (WGS) entry which is preliminary data.</text>
</comment>
<reference evidence="6 7" key="1">
    <citation type="submission" date="2017-01" db="EMBL/GenBank/DDBJ databases">
        <title>Draft genome sequence of Diplodia seriata F98.1, a fungal species involved in grapevine trunk diseases.</title>
        <authorList>
            <person name="Robert-Siegwald G."/>
            <person name="Vallet J."/>
            <person name="Abou-Mansour E."/>
            <person name="Xu J."/>
            <person name="Rey P."/>
            <person name="Bertsch C."/>
            <person name="Rego C."/>
            <person name="Larignon P."/>
            <person name="Fontaine F."/>
            <person name="Lebrun M.-H."/>
        </authorList>
    </citation>
    <scope>NUCLEOTIDE SEQUENCE [LARGE SCALE GENOMIC DNA]</scope>
    <source>
        <strain evidence="6 7">F98.1</strain>
    </source>
</reference>
<sequence>MASLCQACNNPSQQTCSRCHCSRYCSKKCQKADWPTHKLLCSKFSSFDLTSRPSGDHFLAIHFPPDKNEPHLVWMYSGIEIQGGDRFNCYPDYDTYLCPEGDHEVIEGPHVTYSQALGRKLTHGIHVCYRDSFFLDGSVPNHAVSAVTTVPGYSRYDWRGPVLVHSRVGDEGFQCRDIDLTDFRHAVDHLRSKNEVLGRPGGYAQAVRINCQGAQAAHGLPLFEDVIVPRFKDVNVPLFEDVNVAPLTTSRKQLAIPTRVGHPLVMYQDPRDPAWAGPAPARNKVAKILRLGCIDDETDDLGSVLVFRNDHVPLDARYLQAMVCFCQKVVPRFMTSLPSPAVLATLTKAEFEAFYAKFLQR</sequence>
<dbReference type="SUPFAM" id="SSF144232">
    <property type="entry name" value="HIT/MYND zinc finger-like"/>
    <property type="match status" value="1"/>
</dbReference>
<dbReference type="Gene3D" id="6.10.140.2220">
    <property type="match status" value="1"/>
</dbReference>
<evidence type="ECO:0000256" key="3">
    <source>
        <dbReference type="ARBA" id="ARBA00022833"/>
    </source>
</evidence>
<accession>A0A1S8BA88</accession>